<dbReference type="InterPro" id="IPR009057">
    <property type="entry name" value="Homeodomain-like_sf"/>
</dbReference>
<dbReference type="InterPro" id="IPR001647">
    <property type="entry name" value="HTH_TetR"/>
</dbReference>
<sequence length="196" mass="20192">MPAQPPRYAGRVSTAHPTRDRILDAFEALLIDDGEKAATLDAVAAIAGVSKGGLLYHFASKDALVEGQLARMTALGTTDVENIRTAPAGSVDYLIRTSVNAGTPLDRAIIAAACLAQGKHPAANEALAALRVQWLAVIEEAVGDPDIAEAVLLVSDGLYYNSALAGPVAGTSIDPSSPASAAQIDRLLAVLGRLLD</sequence>
<comment type="caution">
    <text evidence="6">The sequence shown here is derived from an EMBL/GenBank/DDBJ whole genome shotgun (WGS) entry which is preliminary data.</text>
</comment>
<gene>
    <name evidence="6" type="ORF">EV379_1007</name>
</gene>
<dbReference type="Pfam" id="PF00440">
    <property type="entry name" value="TetR_N"/>
    <property type="match status" value="1"/>
</dbReference>
<dbReference type="InterPro" id="IPR050109">
    <property type="entry name" value="HTH-type_TetR-like_transc_reg"/>
</dbReference>
<dbReference type="PANTHER" id="PTHR30055">
    <property type="entry name" value="HTH-TYPE TRANSCRIPTIONAL REGULATOR RUTR"/>
    <property type="match status" value="1"/>
</dbReference>
<name>A0A4Q8AJS8_9MICO</name>
<evidence type="ECO:0000256" key="3">
    <source>
        <dbReference type="ARBA" id="ARBA00023163"/>
    </source>
</evidence>
<dbReference type="OrthoDB" id="9806334at2"/>
<dbReference type="Proteomes" id="UP000291483">
    <property type="component" value="Unassembled WGS sequence"/>
</dbReference>
<dbReference type="SUPFAM" id="SSF46689">
    <property type="entry name" value="Homeodomain-like"/>
    <property type="match status" value="1"/>
</dbReference>
<evidence type="ECO:0000313" key="6">
    <source>
        <dbReference type="EMBL" id="RZU64704.1"/>
    </source>
</evidence>
<keyword evidence="1" id="KW-0805">Transcription regulation</keyword>
<feature type="domain" description="HTH tetR-type" evidence="5">
    <location>
        <begin position="16"/>
        <end position="76"/>
    </location>
</feature>
<keyword evidence="2 4" id="KW-0238">DNA-binding</keyword>
<evidence type="ECO:0000256" key="4">
    <source>
        <dbReference type="PROSITE-ProRule" id="PRU00335"/>
    </source>
</evidence>
<reference evidence="6 7" key="1">
    <citation type="submission" date="2019-02" db="EMBL/GenBank/DDBJ databases">
        <title>Sequencing the genomes of 1000 actinobacteria strains.</title>
        <authorList>
            <person name="Klenk H.-P."/>
        </authorList>
    </citation>
    <scope>NUCLEOTIDE SEQUENCE [LARGE SCALE GENOMIC DNA]</scope>
    <source>
        <strain evidence="6 7">DSM 18319</strain>
    </source>
</reference>
<evidence type="ECO:0000313" key="7">
    <source>
        <dbReference type="Proteomes" id="UP000291483"/>
    </source>
</evidence>
<accession>A0A4Q8AJS8</accession>
<dbReference type="EMBL" id="SHLC01000001">
    <property type="protein sequence ID" value="RZU64704.1"/>
    <property type="molecule type" value="Genomic_DNA"/>
</dbReference>
<dbReference type="PANTHER" id="PTHR30055:SF234">
    <property type="entry name" value="HTH-TYPE TRANSCRIPTIONAL REGULATOR BETI"/>
    <property type="match status" value="1"/>
</dbReference>
<dbReference type="PROSITE" id="PS50977">
    <property type="entry name" value="HTH_TETR_2"/>
    <property type="match status" value="1"/>
</dbReference>
<dbReference type="AlphaFoldDB" id="A0A4Q8AJS8"/>
<feature type="DNA-binding region" description="H-T-H motif" evidence="4">
    <location>
        <begin position="39"/>
        <end position="58"/>
    </location>
</feature>
<dbReference type="GO" id="GO:0003700">
    <property type="term" value="F:DNA-binding transcription factor activity"/>
    <property type="evidence" value="ECO:0007669"/>
    <property type="project" value="TreeGrafter"/>
</dbReference>
<keyword evidence="3" id="KW-0804">Transcription</keyword>
<protein>
    <submittedName>
        <fullName evidence="6">TetR family transcriptional regulator</fullName>
    </submittedName>
</protein>
<evidence type="ECO:0000259" key="5">
    <source>
        <dbReference type="PROSITE" id="PS50977"/>
    </source>
</evidence>
<dbReference type="GO" id="GO:0000976">
    <property type="term" value="F:transcription cis-regulatory region binding"/>
    <property type="evidence" value="ECO:0007669"/>
    <property type="project" value="TreeGrafter"/>
</dbReference>
<dbReference type="Gene3D" id="1.10.357.10">
    <property type="entry name" value="Tetracycline Repressor, domain 2"/>
    <property type="match status" value="1"/>
</dbReference>
<evidence type="ECO:0000256" key="2">
    <source>
        <dbReference type="ARBA" id="ARBA00023125"/>
    </source>
</evidence>
<evidence type="ECO:0000256" key="1">
    <source>
        <dbReference type="ARBA" id="ARBA00023015"/>
    </source>
</evidence>
<proteinExistence type="predicted"/>
<dbReference type="PRINTS" id="PR00455">
    <property type="entry name" value="HTHTETR"/>
</dbReference>
<organism evidence="6 7">
    <name type="scientific">Microterricola gilva</name>
    <dbReference type="NCBI Taxonomy" id="393267"/>
    <lineage>
        <taxon>Bacteria</taxon>
        <taxon>Bacillati</taxon>
        <taxon>Actinomycetota</taxon>
        <taxon>Actinomycetes</taxon>
        <taxon>Micrococcales</taxon>
        <taxon>Microbacteriaceae</taxon>
        <taxon>Microterricola</taxon>
    </lineage>
</organism>
<keyword evidence="7" id="KW-1185">Reference proteome</keyword>